<keyword evidence="1" id="KW-0238">DNA-binding</keyword>
<dbReference type="AlphaFoldDB" id="A0A174RAU7"/>
<dbReference type="RefSeq" id="WP_055152519.1">
    <property type="nucleotide sequence ID" value="NZ_CZAW01000035.1"/>
</dbReference>
<dbReference type="OrthoDB" id="1976626at2"/>
<proteinExistence type="predicted"/>
<dbReference type="GO" id="GO:0003677">
    <property type="term" value="F:DNA binding"/>
    <property type="evidence" value="ECO:0007669"/>
    <property type="project" value="UniProtKB-KW"/>
</dbReference>
<dbReference type="NCBIfam" id="TIGR01766">
    <property type="entry name" value="IS200/IS605 family accessory protein TnpB-like domain"/>
    <property type="match status" value="1"/>
</dbReference>
<dbReference type="InterPro" id="IPR010095">
    <property type="entry name" value="Cas12f1-like_TNB"/>
</dbReference>
<dbReference type="EMBL" id="CZAW01000035">
    <property type="protein sequence ID" value="CUP82544.1"/>
    <property type="molecule type" value="Genomic_DNA"/>
</dbReference>
<sequence>MQVLSSYGVELRKQNIPIHQTLEIYRSAVSYLTEIYGQVWEELEQISDSKRRFNAAEHLVHTTKKNSARFDFDFRFPKMPSYLRRAAIQHALGSVSSYETRMDLWKKSGEKAGKPRLAYENYAMPVFYRDVMYREGEEGKDEAYLKLYDGHDWKWFCVRLNHTDMEYLRKNWSGKKASAPTLEKRYHKYFLRFSYTEEVTLTKTPVKEQIICSVDLGINTDAVCTIMRADGTVLGRKFINHPSEKDRMYRTLGRIRRFQREHGSAQSRGRWAYTKRLNTEMGRKIAGAIVKYAEENHADVIVFEYLEMQGKISGKKKQKLHLWRKRDIQKRCEHQAHRKGMRISRVCAWNTSRLAYDGSGNVSRNPKNHSICVFQTGKQYNCDLSASYNIGARYFIRELLKPLPVTERSLLEAKVPPVKRRTSCVYADLKELHLQMEILKAA</sequence>
<evidence type="ECO:0000313" key="2">
    <source>
        <dbReference type="EMBL" id="CUP82544.1"/>
    </source>
</evidence>
<reference evidence="2 3" key="1">
    <citation type="submission" date="2015-09" db="EMBL/GenBank/DDBJ databases">
        <authorList>
            <consortium name="Pathogen Informatics"/>
        </authorList>
    </citation>
    <scope>NUCLEOTIDE SEQUENCE [LARGE SCALE GENOMIC DNA]</scope>
    <source>
        <strain evidence="2 3">2789STDY5834911</strain>
    </source>
</reference>
<accession>A0A174RAU7</accession>
<evidence type="ECO:0000313" key="3">
    <source>
        <dbReference type="Proteomes" id="UP000095712"/>
    </source>
</evidence>
<protein>
    <submittedName>
        <fullName evidence="2">Transposase, IS605 OrfB family</fullName>
    </submittedName>
</protein>
<organism evidence="2 3">
    <name type="scientific">Blautia wexlerae</name>
    <dbReference type="NCBI Taxonomy" id="418240"/>
    <lineage>
        <taxon>Bacteria</taxon>
        <taxon>Bacillati</taxon>
        <taxon>Bacillota</taxon>
        <taxon>Clostridia</taxon>
        <taxon>Lachnospirales</taxon>
        <taxon>Lachnospiraceae</taxon>
        <taxon>Blautia</taxon>
    </lineage>
</organism>
<gene>
    <name evidence="2" type="ORF">ERS852523_02943</name>
</gene>
<evidence type="ECO:0000256" key="1">
    <source>
        <dbReference type="ARBA" id="ARBA00023125"/>
    </source>
</evidence>
<name>A0A174RAU7_9FIRM</name>
<dbReference type="Proteomes" id="UP000095712">
    <property type="component" value="Unassembled WGS sequence"/>
</dbReference>